<evidence type="ECO:0000313" key="2">
    <source>
        <dbReference type="Proteomes" id="UP001499863"/>
    </source>
</evidence>
<dbReference type="Proteomes" id="UP001499863">
    <property type="component" value="Unassembled WGS sequence"/>
</dbReference>
<gene>
    <name evidence="1" type="ORF">GCM10009639_01800</name>
</gene>
<reference evidence="2" key="1">
    <citation type="journal article" date="2019" name="Int. J. Syst. Evol. Microbiol.">
        <title>The Global Catalogue of Microorganisms (GCM) 10K type strain sequencing project: providing services to taxonomists for standard genome sequencing and annotation.</title>
        <authorList>
            <consortium name="The Broad Institute Genomics Platform"/>
            <consortium name="The Broad Institute Genome Sequencing Center for Infectious Disease"/>
            <person name="Wu L."/>
            <person name="Ma J."/>
        </authorList>
    </citation>
    <scope>NUCLEOTIDE SEQUENCE [LARGE SCALE GENOMIC DNA]</scope>
    <source>
        <strain evidence="2">JCM 12393</strain>
    </source>
</reference>
<dbReference type="EMBL" id="BAAAKJ010000010">
    <property type="protein sequence ID" value="GAA1382547.1"/>
    <property type="molecule type" value="Genomic_DNA"/>
</dbReference>
<accession>A0ABP4I9L1</accession>
<sequence>MTDWSRLSHAYGPADDIPDLLDRIASAPTAELWSDLWSALCHQGTVYPAGFAALPWLAGRARCGEREQEVQAVLLAGAILAGAGPSHGVDDVRARFATETAALLVAANRQLGAGTDPTDYVHLLEAVLGLEGVPGWGEELAWGIVNEEYQIACPDCEGDLFIALGERGFFSAADDYALTDGAVETRPLRPAAPADLNGIGRRLHDRALADGRQEVAHVLTHVFGHATCPSCEADFAVADRIVADPSGR</sequence>
<proteinExistence type="predicted"/>
<dbReference type="RefSeq" id="WP_344323476.1">
    <property type="nucleotide sequence ID" value="NZ_BAAAKJ010000010.1"/>
</dbReference>
<evidence type="ECO:0000313" key="1">
    <source>
        <dbReference type="EMBL" id="GAA1382547.1"/>
    </source>
</evidence>
<name>A0ABP4I9L1_9ACTN</name>
<organism evidence="1 2">
    <name type="scientific">Kitasatospora putterlickiae</name>
    <dbReference type="NCBI Taxonomy" id="221725"/>
    <lineage>
        <taxon>Bacteria</taxon>
        <taxon>Bacillati</taxon>
        <taxon>Actinomycetota</taxon>
        <taxon>Actinomycetes</taxon>
        <taxon>Kitasatosporales</taxon>
        <taxon>Streptomycetaceae</taxon>
        <taxon>Kitasatospora</taxon>
    </lineage>
</organism>
<comment type="caution">
    <text evidence="1">The sequence shown here is derived from an EMBL/GenBank/DDBJ whole genome shotgun (WGS) entry which is preliminary data.</text>
</comment>
<protein>
    <submittedName>
        <fullName evidence="1">Uncharacterized protein</fullName>
    </submittedName>
</protein>
<keyword evidence="2" id="KW-1185">Reference proteome</keyword>